<reference evidence="3 4" key="1">
    <citation type="submission" date="2016-02" db="EMBL/GenBank/DDBJ databases">
        <title>Biosynthesis of antibiotic leucinostatins and their inhibition on Phytophthora in bio-control Purpureocillium lilacinum.</title>
        <authorList>
            <person name="Wang G."/>
            <person name="Liu Z."/>
            <person name="Lin R."/>
            <person name="Li E."/>
            <person name="Mao Z."/>
            <person name="Ling J."/>
            <person name="Yin W."/>
            <person name="Xie B."/>
        </authorList>
    </citation>
    <scope>NUCLEOTIDE SEQUENCE [LARGE SCALE GENOMIC DNA]</scope>
    <source>
        <strain evidence="2">PLBJ-1</strain>
        <strain evidence="3">PLFJ-1</strain>
    </source>
</reference>
<dbReference type="EMBL" id="LSBH01000003">
    <property type="protein sequence ID" value="OAQ82285.1"/>
    <property type="molecule type" value="Genomic_DNA"/>
</dbReference>
<proteinExistence type="predicted"/>
<sequence>MYRLEGGRRRPSGDDAQRNLPYAQQTSLPSIPRSYSLCGPILRSPTVSCRGLVRNPRRIHVGDDKQSITMWQATSSGSGEQHPLGETSERTQ</sequence>
<feature type="region of interest" description="Disordered" evidence="1">
    <location>
        <begin position="1"/>
        <end position="30"/>
    </location>
</feature>
<evidence type="ECO:0000313" key="2">
    <source>
        <dbReference type="EMBL" id="OAQ82285.1"/>
    </source>
</evidence>
<name>A0A179HQQ2_PURLI</name>
<evidence type="ECO:0000256" key="1">
    <source>
        <dbReference type="SAM" id="MobiDB-lite"/>
    </source>
</evidence>
<dbReference type="EMBL" id="LSBI01000003">
    <property type="protein sequence ID" value="OAQ92324.1"/>
    <property type="molecule type" value="Genomic_DNA"/>
</dbReference>
<feature type="compositionally biased region" description="Polar residues" evidence="1">
    <location>
        <begin position="67"/>
        <end position="79"/>
    </location>
</feature>
<organism evidence="3 4">
    <name type="scientific">Purpureocillium lilacinum</name>
    <name type="common">Paecilomyces lilacinus</name>
    <dbReference type="NCBI Taxonomy" id="33203"/>
    <lineage>
        <taxon>Eukaryota</taxon>
        <taxon>Fungi</taxon>
        <taxon>Dikarya</taxon>
        <taxon>Ascomycota</taxon>
        <taxon>Pezizomycotina</taxon>
        <taxon>Sordariomycetes</taxon>
        <taxon>Hypocreomycetidae</taxon>
        <taxon>Hypocreales</taxon>
        <taxon>Ophiocordycipitaceae</taxon>
        <taxon>Purpureocillium</taxon>
    </lineage>
</organism>
<dbReference type="Proteomes" id="UP000078340">
    <property type="component" value="Unassembled WGS sequence"/>
</dbReference>
<comment type="caution">
    <text evidence="3">The sequence shown here is derived from an EMBL/GenBank/DDBJ whole genome shotgun (WGS) entry which is preliminary data.</text>
</comment>
<feature type="region of interest" description="Disordered" evidence="1">
    <location>
        <begin position="60"/>
        <end position="92"/>
    </location>
</feature>
<evidence type="ECO:0000313" key="3">
    <source>
        <dbReference type="EMBL" id="OAQ92324.1"/>
    </source>
</evidence>
<feature type="compositionally biased region" description="Basic and acidic residues" evidence="1">
    <location>
        <begin position="1"/>
        <end position="17"/>
    </location>
</feature>
<dbReference type="AlphaFoldDB" id="A0A179HQQ2"/>
<accession>A0A179HQQ2</accession>
<protein>
    <submittedName>
        <fullName evidence="3">Uncharacterized protein</fullName>
    </submittedName>
</protein>
<dbReference type="Proteomes" id="UP000078240">
    <property type="component" value="Unassembled WGS sequence"/>
</dbReference>
<gene>
    <name evidence="2" type="ORF">VFPBJ_04869</name>
    <name evidence="3" type="ORF">VFPFJ_04064</name>
</gene>
<evidence type="ECO:0000313" key="4">
    <source>
        <dbReference type="Proteomes" id="UP000078340"/>
    </source>
</evidence>